<sequence length="352" mass="36459">QRAALRPPPAGLRKVVLATNIAETSLTIEDVVAVVDTGRHKERRFNPSRCMSLLVEDWVSAASAQQRAGRAGRVRPGVCFATYTRHRFEGGLRRFAAPEITRVPLEELVLQILLMGLGPVSEFLSRVLEPPQPRAVAAALEVLRQVGALEVQQGGAGGGGGGGGGQAAQGGQAAAAAATPDAAAAAPAPSAPPLPWTRGLTNPSSPTTTCREVLSALGRQLALLPVSPRLGKLLVVGALLGCLGPAATIAAAMSHKSPFLAPTEERAEAERARRALATHGSPGLAGGQQSDHLLLVAAYDMWRLACKAGPKAAAAAARRHFLHLPTLEQLAEMRCQLAAMLAEARLVQPGGG</sequence>
<dbReference type="Pfam" id="PF00271">
    <property type="entry name" value="Helicase_C"/>
    <property type="match status" value="1"/>
</dbReference>
<dbReference type="EMBL" id="BMAR01000005">
    <property type="protein sequence ID" value="GFR43277.1"/>
    <property type="molecule type" value="Genomic_DNA"/>
</dbReference>
<evidence type="ECO:0000256" key="1">
    <source>
        <dbReference type="SAM" id="MobiDB-lite"/>
    </source>
</evidence>
<dbReference type="InterPro" id="IPR027417">
    <property type="entry name" value="P-loop_NTPase"/>
</dbReference>
<feature type="non-terminal residue" evidence="3">
    <location>
        <position position="1"/>
    </location>
</feature>
<dbReference type="Proteomes" id="UP001054857">
    <property type="component" value="Unassembled WGS sequence"/>
</dbReference>
<dbReference type="Gene3D" id="3.40.50.300">
    <property type="entry name" value="P-loop containing nucleotide triphosphate hydrolases"/>
    <property type="match status" value="1"/>
</dbReference>
<dbReference type="Gene3D" id="1.10.10.2130">
    <property type="entry name" value="DEAH helicase family, winged-helix domain"/>
    <property type="match status" value="1"/>
</dbReference>
<evidence type="ECO:0000313" key="3">
    <source>
        <dbReference type="EMBL" id="GFR43277.1"/>
    </source>
</evidence>
<dbReference type="Gene3D" id="1.20.120.1080">
    <property type="match status" value="1"/>
</dbReference>
<dbReference type="AlphaFoldDB" id="A0AAD3DM28"/>
<reference evidence="3 4" key="1">
    <citation type="journal article" date="2021" name="Sci. Rep.">
        <title>Genome sequencing of the multicellular alga Astrephomene provides insights into convergent evolution of germ-soma differentiation.</title>
        <authorList>
            <person name="Yamashita S."/>
            <person name="Yamamoto K."/>
            <person name="Matsuzaki R."/>
            <person name="Suzuki S."/>
            <person name="Yamaguchi H."/>
            <person name="Hirooka S."/>
            <person name="Minakuchi Y."/>
            <person name="Miyagishima S."/>
            <person name="Kawachi M."/>
            <person name="Toyoda A."/>
            <person name="Nozaki H."/>
        </authorList>
    </citation>
    <scope>NUCLEOTIDE SEQUENCE [LARGE SCALE GENOMIC DNA]</scope>
    <source>
        <strain evidence="3 4">NIES-4017</strain>
    </source>
</reference>
<dbReference type="PANTHER" id="PTHR18934">
    <property type="entry name" value="ATP-DEPENDENT RNA HELICASE"/>
    <property type="match status" value="1"/>
</dbReference>
<protein>
    <recommendedName>
        <fullName evidence="2">Helicase C-terminal domain-containing protein</fullName>
    </recommendedName>
</protein>
<dbReference type="InterPro" id="IPR001650">
    <property type="entry name" value="Helicase_C-like"/>
</dbReference>
<feature type="compositionally biased region" description="Gly residues" evidence="1">
    <location>
        <begin position="156"/>
        <end position="168"/>
    </location>
</feature>
<dbReference type="CDD" id="cd18791">
    <property type="entry name" value="SF2_C_RHA"/>
    <property type="match status" value="1"/>
</dbReference>
<dbReference type="SUPFAM" id="SSF52540">
    <property type="entry name" value="P-loop containing nucleoside triphosphate hydrolases"/>
    <property type="match status" value="1"/>
</dbReference>
<dbReference type="Pfam" id="PF21010">
    <property type="entry name" value="HA2_C"/>
    <property type="match status" value="1"/>
</dbReference>
<proteinExistence type="predicted"/>
<feature type="region of interest" description="Disordered" evidence="1">
    <location>
        <begin position="156"/>
        <end position="208"/>
    </location>
</feature>
<feature type="compositionally biased region" description="Polar residues" evidence="1">
    <location>
        <begin position="199"/>
        <end position="208"/>
    </location>
</feature>
<keyword evidence="4" id="KW-1185">Reference proteome</keyword>
<comment type="caution">
    <text evidence="3">The sequence shown here is derived from an EMBL/GenBank/DDBJ whole genome shotgun (WGS) entry which is preliminary data.</text>
</comment>
<name>A0AAD3DM28_9CHLO</name>
<accession>A0AAD3DM28</accession>
<dbReference type="PANTHER" id="PTHR18934:SF246">
    <property type="entry name" value="DEXH-BOX ATP-DEPENDENT RNA HELICASE DEXH4, CHLOROPLASTIC-RELATED"/>
    <property type="match status" value="1"/>
</dbReference>
<gene>
    <name evidence="3" type="ORF">Agub_g4341</name>
</gene>
<dbReference type="SMART" id="SM00847">
    <property type="entry name" value="HA2"/>
    <property type="match status" value="1"/>
</dbReference>
<dbReference type="InterPro" id="IPR042035">
    <property type="entry name" value="DEAH_win-hel_dom"/>
</dbReference>
<dbReference type="GO" id="GO:0004386">
    <property type="term" value="F:helicase activity"/>
    <property type="evidence" value="ECO:0007669"/>
    <property type="project" value="TreeGrafter"/>
</dbReference>
<evidence type="ECO:0000259" key="2">
    <source>
        <dbReference type="PROSITE" id="PS51194"/>
    </source>
</evidence>
<feature type="compositionally biased region" description="Low complexity" evidence="1">
    <location>
        <begin position="169"/>
        <end position="188"/>
    </location>
</feature>
<dbReference type="InterPro" id="IPR007502">
    <property type="entry name" value="Helicase-assoc_dom"/>
</dbReference>
<evidence type="ECO:0000313" key="4">
    <source>
        <dbReference type="Proteomes" id="UP001054857"/>
    </source>
</evidence>
<feature type="non-terminal residue" evidence="3">
    <location>
        <position position="352"/>
    </location>
</feature>
<dbReference type="PROSITE" id="PS51194">
    <property type="entry name" value="HELICASE_CTER"/>
    <property type="match status" value="1"/>
</dbReference>
<organism evidence="3 4">
    <name type="scientific">Astrephomene gubernaculifera</name>
    <dbReference type="NCBI Taxonomy" id="47775"/>
    <lineage>
        <taxon>Eukaryota</taxon>
        <taxon>Viridiplantae</taxon>
        <taxon>Chlorophyta</taxon>
        <taxon>core chlorophytes</taxon>
        <taxon>Chlorophyceae</taxon>
        <taxon>CS clade</taxon>
        <taxon>Chlamydomonadales</taxon>
        <taxon>Astrephomenaceae</taxon>
        <taxon>Astrephomene</taxon>
    </lineage>
</organism>
<dbReference type="GO" id="GO:0003723">
    <property type="term" value="F:RNA binding"/>
    <property type="evidence" value="ECO:0007669"/>
    <property type="project" value="TreeGrafter"/>
</dbReference>
<feature type="domain" description="Helicase C-terminal" evidence="2">
    <location>
        <begin position="1"/>
        <end position="116"/>
    </location>
</feature>